<evidence type="ECO:0000256" key="1">
    <source>
        <dbReference type="ARBA" id="ARBA00004429"/>
    </source>
</evidence>
<feature type="transmembrane region" description="Helical" evidence="7">
    <location>
        <begin position="142"/>
        <end position="170"/>
    </location>
</feature>
<evidence type="ECO:0000313" key="10">
    <source>
        <dbReference type="Proteomes" id="UP000030004"/>
    </source>
</evidence>
<dbReference type="InterPro" id="IPR004681">
    <property type="entry name" value="TRAP_DctM"/>
</dbReference>
<comment type="subcellular location">
    <subcellularLocation>
        <location evidence="1 7">Cell inner membrane</location>
        <topology evidence="1 7">Multi-pass membrane protein</topology>
    </subcellularLocation>
</comment>
<dbReference type="PANTHER" id="PTHR33362:SF5">
    <property type="entry name" value="C4-DICARBOXYLATE TRAP TRANSPORTER LARGE PERMEASE PROTEIN DCTM"/>
    <property type="match status" value="1"/>
</dbReference>
<evidence type="ECO:0000256" key="2">
    <source>
        <dbReference type="ARBA" id="ARBA00022475"/>
    </source>
</evidence>
<organism evidence="9 10">
    <name type="scientific">Pseudooceanicola atlanticus</name>
    <dbReference type="NCBI Taxonomy" id="1461694"/>
    <lineage>
        <taxon>Bacteria</taxon>
        <taxon>Pseudomonadati</taxon>
        <taxon>Pseudomonadota</taxon>
        <taxon>Alphaproteobacteria</taxon>
        <taxon>Rhodobacterales</taxon>
        <taxon>Paracoccaceae</taxon>
        <taxon>Pseudooceanicola</taxon>
    </lineage>
</organism>
<dbReference type="PANTHER" id="PTHR33362">
    <property type="entry name" value="SIALIC ACID TRAP TRANSPORTER PERMEASE PROTEIN SIAT-RELATED"/>
    <property type="match status" value="1"/>
</dbReference>
<comment type="subunit">
    <text evidence="7">The complex comprises the extracytoplasmic solute receptor protein and the two transmembrane proteins.</text>
</comment>
<evidence type="ECO:0000256" key="3">
    <source>
        <dbReference type="ARBA" id="ARBA00022519"/>
    </source>
</evidence>
<feature type="transmembrane region" description="Helical" evidence="7">
    <location>
        <begin position="6"/>
        <end position="39"/>
    </location>
</feature>
<accession>A0A0A0EEW6</accession>
<feature type="transmembrane region" description="Helical" evidence="7">
    <location>
        <begin position="367"/>
        <end position="393"/>
    </location>
</feature>
<dbReference type="RefSeq" id="WP_043749659.1">
    <property type="nucleotide sequence ID" value="NZ_AQQX01000004.1"/>
</dbReference>
<comment type="function">
    <text evidence="7">Part of the tripartite ATP-independent periplasmic (TRAP) transport system.</text>
</comment>
<evidence type="ECO:0000259" key="8">
    <source>
        <dbReference type="Pfam" id="PF06808"/>
    </source>
</evidence>
<dbReference type="EMBL" id="AQQX01000004">
    <property type="protein sequence ID" value="KGM48643.1"/>
    <property type="molecule type" value="Genomic_DNA"/>
</dbReference>
<evidence type="ECO:0000256" key="5">
    <source>
        <dbReference type="ARBA" id="ARBA00022989"/>
    </source>
</evidence>
<evidence type="ECO:0000313" key="9">
    <source>
        <dbReference type="EMBL" id="KGM48643.1"/>
    </source>
</evidence>
<keyword evidence="2" id="KW-1003">Cell membrane</keyword>
<protein>
    <recommendedName>
        <fullName evidence="7">TRAP transporter large permease protein</fullName>
    </recommendedName>
</protein>
<proteinExistence type="inferred from homology"/>
<evidence type="ECO:0000256" key="6">
    <source>
        <dbReference type="ARBA" id="ARBA00023136"/>
    </source>
</evidence>
<feature type="transmembrane region" description="Helical" evidence="7">
    <location>
        <begin position="281"/>
        <end position="298"/>
    </location>
</feature>
<feature type="domain" description="TRAP C4-dicarboxylate transport system permease DctM subunit" evidence="8">
    <location>
        <begin position="11"/>
        <end position="429"/>
    </location>
</feature>
<dbReference type="PIRSF" id="PIRSF006066">
    <property type="entry name" value="HI0050"/>
    <property type="match status" value="1"/>
</dbReference>
<comment type="similarity">
    <text evidence="7">Belongs to the TRAP transporter large permease family.</text>
</comment>
<feature type="transmembrane region" description="Helical" evidence="7">
    <location>
        <begin position="344"/>
        <end position="361"/>
    </location>
</feature>
<evidence type="ECO:0000256" key="7">
    <source>
        <dbReference type="RuleBase" id="RU369079"/>
    </source>
</evidence>
<name>A0A0A0EEW6_9RHOB</name>
<keyword evidence="7" id="KW-0813">Transport</keyword>
<feature type="transmembrane region" description="Helical" evidence="7">
    <location>
        <begin position="318"/>
        <end position="337"/>
    </location>
</feature>
<dbReference type="OrthoDB" id="9790209at2"/>
<dbReference type="AlphaFoldDB" id="A0A0A0EEW6"/>
<feature type="transmembrane region" description="Helical" evidence="7">
    <location>
        <begin position="251"/>
        <end position="269"/>
    </location>
</feature>
<keyword evidence="10" id="KW-1185">Reference proteome</keyword>
<reference evidence="9 10" key="1">
    <citation type="journal article" date="2015" name="Antonie Van Leeuwenhoek">
        <title>Pseudooceanicola atlanticus gen. nov. sp. nov., isolated from surface seawater of the Atlantic Ocean and reclassification of Oceanicola batsensis, Oceanicola marinus, Oceanicola nitratireducens, Oceanicola nanhaiensis, Oceanicola antarcticus and Oceanicola flagellatus, as Pseudooceanicola batsensis comb. nov., Pseudooceanicola marinus comb. nov., Pseudooceanicola nitratireducens comb. nov., Pseudooceanicola nanhaiensis comb. nov., Pseudooceanicola antarcticus comb. nov., and Pseudooceanicola flagellatus comb. nov.</title>
        <authorList>
            <person name="Lai Q."/>
            <person name="Li G."/>
            <person name="Liu X."/>
            <person name="Du Y."/>
            <person name="Sun F."/>
            <person name="Shao Z."/>
        </authorList>
    </citation>
    <scope>NUCLEOTIDE SEQUENCE [LARGE SCALE GENOMIC DNA]</scope>
    <source>
        <strain evidence="9 10">22II-s11g</strain>
    </source>
</reference>
<keyword evidence="5 7" id="KW-1133">Transmembrane helix</keyword>
<keyword evidence="3 7" id="KW-0997">Cell inner membrane</keyword>
<feature type="transmembrane region" description="Helical" evidence="7">
    <location>
        <begin position="182"/>
        <end position="203"/>
    </location>
</feature>
<evidence type="ECO:0000256" key="4">
    <source>
        <dbReference type="ARBA" id="ARBA00022692"/>
    </source>
</evidence>
<dbReference type="GO" id="GO:0005886">
    <property type="term" value="C:plasma membrane"/>
    <property type="evidence" value="ECO:0007669"/>
    <property type="project" value="UniProtKB-SubCell"/>
</dbReference>
<dbReference type="Pfam" id="PF06808">
    <property type="entry name" value="DctM"/>
    <property type="match status" value="1"/>
</dbReference>
<dbReference type="Proteomes" id="UP000030004">
    <property type="component" value="Unassembled WGS sequence"/>
</dbReference>
<sequence>MTGVEIGIYSIVAILVLIQLGMHVAIALMTVSFFGVYLVKGKMIVAGALLSQAALDGVERYSFGVIPLFVLMGVLVGVCGLGRDVFDVAGQMFRKFRGGLGIATVFANAVFAAVNGTSIASASVFTKVAVPELIRQGYTPRFSVGVVAGSSVLGMLIPPSLLLILFGIIAEVSIGDLFTAGIVPGLILAFFFCAAIVLLARFFPGFTGNPGASDLTIMSRGTMLLKSAPIILLIVLVLGGIYGGFFTPTEAGGVGALGALVIAMIKGRLTGREIWKIMLEVGQVTASITFLIIAAHMYSRLLALTGLPNAMTGLLSSWELGLYGVLVLYLIAIVLLGTILDSSSILLILLPLILPVIQPFGVDLVWFGIMTIIAVEVGLLTPPLGVACFVIKANLEDDRITLNDIFAGAAPFALIMVLLVALVIGMPWLAIGLL</sequence>
<dbReference type="eggNOG" id="COG1593">
    <property type="taxonomic scope" value="Bacteria"/>
</dbReference>
<dbReference type="NCBIfam" id="TIGR00786">
    <property type="entry name" value="dctM"/>
    <property type="match status" value="1"/>
</dbReference>
<comment type="caution">
    <text evidence="9">The sequence shown here is derived from an EMBL/GenBank/DDBJ whole genome shotgun (WGS) entry which is preliminary data.</text>
</comment>
<dbReference type="InterPro" id="IPR010656">
    <property type="entry name" value="DctM"/>
</dbReference>
<keyword evidence="6 7" id="KW-0472">Membrane</keyword>
<dbReference type="GO" id="GO:0022857">
    <property type="term" value="F:transmembrane transporter activity"/>
    <property type="evidence" value="ECO:0007669"/>
    <property type="project" value="UniProtKB-UniRule"/>
</dbReference>
<dbReference type="STRING" id="1461694.ATO9_13560"/>
<gene>
    <name evidence="9" type="ORF">ATO9_13560</name>
</gene>
<feature type="transmembrane region" description="Helical" evidence="7">
    <location>
        <begin position="405"/>
        <end position="431"/>
    </location>
</feature>
<feature type="transmembrane region" description="Helical" evidence="7">
    <location>
        <begin position="103"/>
        <end position="130"/>
    </location>
</feature>
<feature type="transmembrane region" description="Helical" evidence="7">
    <location>
        <begin position="224"/>
        <end position="245"/>
    </location>
</feature>
<keyword evidence="4 7" id="KW-0812">Transmembrane</keyword>
<feature type="transmembrane region" description="Helical" evidence="7">
    <location>
        <begin position="60"/>
        <end position="83"/>
    </location>
</feature>